<comment type="caution">
    <text evidence="2">The sequence shown here is derived from an EMBL/GenBank/DDBJ whole genome shotgun (WGS) entry which is preliminary data.</text>
</comment>
<proteinExistence type="predicted"/>
<evidence type="ECO:0000313" key="3">
    <source>
        <dbReference type="Proteomes" id="UP001488838"/>
    </source>
</evidence>
<dbReference type="EMBL" id="JBBHLL010000414">
    <property type="protein sequence ID" value="KAK7803526.1"/>
    <property type="molecule type" value="Genomic_DNA"/>
</dbReference>
<reference evidence="2 3" key="1">
    <citation type="journal article" date="2023" name="bioRxiv">
        <title>Conserved and derived expression patterns and positive selection on dental genes reveal complex evolutionary context of ever-growing rodent molars.</title>
        <authorList>
            <person name="Calamari Z.T."/>
            <person name="Song A."/>
            <person name="Cohen E."/>
            <person name="Akter M."/>
            <person name="Roy R.D."/>
            <person name="Hallikas O."/>
            <person name="Christensen M.M."/>
            <person name="Li P."/>
            <person name="Marangoni P."/>
            <person name="Jernvall J."/>
            <person name="Klein O.D."/>
        </authorList>
    </citation>
    <scope>NUCLEOTIDE SEQUENCE [LARGE SCALE GENOMIC DNA]</scope>
    <source>
        <strain evidence="2">V071</strain>
    </source>
</reference>
<keyword evidence="3" id="KW-1185">Reference proteome</keyword>
<keyword evidence="1" id="KW-0732">Signal</keyword>
<feature type="signal peptide" evidence="1">
    <location>
        <begin position="1"/>
        <end position="26"/>
    </location>
</feature>
<dbReference type="AlphaFoldDB" id="A0AAW0HPI6"/>
<dbReference type="Proteomes" id="UP001488838">
    <property type="component" value="Unassembled WGS sequence"/>
</dbReference>
<sequence length="121" mass="13385">MARIAVNNLSHYALALCLLFFPRLDCQGKPLPSDKHILCFNFTVEASSEHGKSWLNIYCSLDEKLLFEYNNANKANLVGSSGEGQCSTDYAAKSPVFVEVTGVITPQVQWVILHTAPQLLL</sequence>
<feature type="chain" id="PRO_5043821950" evidence="1">
    <location>
        <begin position="27"/>
        <end position="121"/>
    </location>
</feature>
<organism evidence="2 3">
    <name type="scientific">Myodes glareolus</name>
    <name type="common">Bank vole</name>
    <name type="synonym">Clethrionomys glareolus</name>
    <dbReference type="NCBI Taxonomy" id="447135"/>
    <lineage>
        <taxon>Eukaryota</taxon>
        <taxon>Metazoa</taxon>
        <taxon>Chordata</taxon>
        <taxon>Craniata</taxon>
        <taxon>Vertebrata</taxon>
        <taxon>Euteleostomi</taxon>
        <taxon>Mammalia</taxon>
        <taxon>Eutheria</taxon>
        <taxon>Euarchontoglires</taxon>
        <taxon>Glires</taxon>
        <taxon>Rodentia</taxon>
        <taxon>Myomorpha</taxon>
        <taxon>Muroidea</taxon>
        <taxon>Cricetidae</taxon>
        <taxon>Arvicolinae</taxon>
        <taxon>Myodes</taxon>
    </lineage>
</organism>
<gene>
    <name evidence="2" type="ORF">U0070_002951</name>
</gene>
<protein>
    <submittedName>
        <fullName evidence="2">Uncharacterized protein</fullName>
    </submittedName>
</protein>
<evidence type="ECO:0000313" key="2">
    <source>
        <dbReference type="EMBL" id="KAK7803526.1"/>
    </source>
</evidence>
<name>A0AAW0HPI6_MYOGA</name>
<accession>A0AAW0HPI6</accession>
<evidence type="ECO:0000256" key="1">
    <source>
        <dbReference type="SAM" id="SignalP"/>
    </source>
</evidence>